<feature type="domain" description="HTH tetR-type" evidence="4">
    <location>
        <begin position="17"/>
        <end position="47"/>
    </location>
</feature>
<evidence type="ECO:0000313" key="5">
    <source>
        <dbReference type="EMBL" id="WGW12144.1"/>
    </source>
</evidence>
<dbReference type="RefSeq" id="WP_349638943.1">
    <property type="nucleotide sequence ID" value="NZ_CP090958.1"/>
</dbReference>
<keyword evidence="3" id="KW-0804">Transcription</keyword>
<dbReference type="InterPro" id="IPR001647">
    <property type="entry name" value="HTH_TetR"/>
</dbReference>
<evidence type="ECO:0000313" key="6">
    <source>
        <dbReference type="Proteomes" id="UP001209083"/>
    </source>
</evidence>
<evidence type="ECO:0000259" key="4">
    <source>
        <dbReference type="Pfam" id="PF00440"/>
    </source>
</evidence>
<protein>
    <submittedName>
        <fullName evidence="5">TetR/AcrR family transcriptional regulator</fullName>
    </submittedName>
</protein>
<keyword evidence="6" id="KW-1185">Reference proteome</keyword>
<keyword evidence="1" id="KW-0805">Transcription regulation</keyword>
<dbReference type="Proteomes" id="UP001209083">
    <property type="component" value="Chromosome"/>
</dbReference>
<gene>
    <name evidence="5" type="ORF">LWF01_19015</name>
</gene>
<evidence type="ECO:0000256" key="2">
    <source>
        <dbReference type="ARBA" id="ARBA00023125"/>
    </source>
</evidence>
<dbReference type="EMBL" id="CP090958">
    <property type="protein sequence ID" value="WGW12144.1"/>
    <property type="molecule type" value="Genomic_DNA"/>
</dbReference>
<accession>A0ABY8QV32</accession>
<proteinExistence type="predicted"/>
<dbReference type="PANTHER" id="PTHR30055:SF234">
    <property type="entry name" value="HTH-TYPE TRANSCRIPTIONAL REGULATOR BETI"/>
    <property type="match status" value="1"/>
</dbReference>
<dbReference type="Gene3D" id="1.10.357.10">
    <property type="entry name" value="Tetracycline Repressor, domain 2"/>
    <property type="match status" value="1"/>
</dbReference>
<keyword evidence="2" id="KW-0238">DNA-binding</keyword>
<organism evidence="5 6">
    <name type="scientific">Saxibacter everestensis</name>
    <dbReference type="NCBI Taxonomy" id="2909229"/>
    <lineage>
        <taxon>Bacteria</taxon>
        <taxon>Bacillati</taxon>
        <taxon>Actinomycetota</taxon>
        <taxon>Actinomycetes</taxon>
        <taxon>Micrococcales</taxon>
        <taxon>Brevibacteriaceae</taxon>
        <taxon>Saxibacter</taxon>
    </lineage>
</organism>
<evidence type="ECO:0000256" key="3">
    <source>
        <dbReference type="ARBA" id="ARBA00023163"/>
    </source>
</evidence>
<dbReference type="InterPro" id="IPR050109">
    <property type="entry name" value="HTH-type_TetR-like_transc_reg"/>
</dbReference>
<reference evidence="5 6" key="1">
    <citation type="submission" date="2023-05" db="EMBL/GenBank/DDBJ databases">
        <title>Lithophilousrod everest ZFBP1038 complete genpme.</title>
        <authorList>
            <person name="Tian M."/>
        </authorList>
    </citation>
    <scope>NUCLEOTIDE SEQUENCE [LARGE SCALE GENOMIC DNA]</scope>
    <source>
        <strain evidence="5 6">ZFBP1038</strain>
    </source>
</reference>
<sequence>MGTRNEGREARMSAVRQAAWALFAGQGYESTTVRQIAVKAGVSTGTVMSLGDKATLLLGLFEAAIAEHMSPSRHEDDSAAEAVWRCYEPYFDFYASHPELSRAYGRVLLSPAGRNHPALGAQAQEFNALVARKIAAGYPQASESAAGLTAESLFASYIHALVIWASETTSLDQARSSFRRQITWQLARFEEPHF</sequence>
<dbReference type="InterPro" id="IPR009057">
    <property type="entry name" value="Homeodomain-like_sf"/>
</dbReference>
<dbReference type="PANTHER" id="PTHR30055">
    <property type="entry name" value="HTH-TYPE TRANSCRIPTIONAL REGULATOR RUTR"/>
    <property type="match status" value="1"/>
</dbReference>
<dbReference type="SUPFAM" id="SSF46689">
    <property type="entry name" value="Homeodomain-like"/>
    <property type="match status" value="1"/>
</dbReference>
<name>A0ABY8QV32_9MICO</name>
<evidence type="ECO:0000256" key="1">
    <source>
        <dbReference type="ARBA" id="ARBA00023015"/>
    </source>
</evidence>
<dbReference type="Pfam" id="PF00440">
    <property type="entry name" value="TetR_N"/>
    <property type="match status" value="1"/>
</dbReference>